<dbReference type="EMBL" id="CAJVPT010070583">
    <property type="protein sequence ID" value="CAG8779546.1"/>
    <property type="molecule type" value="Genomic_DNA"/>
</dbReference>
<evidence type="ECO:0000313" key="2">
    <source>
        <dbReference type="Proteomes" id="UP000789525"/>
    </source>
</evidence>
<accession>A0ACA9R705</accession>
<protein>
    <submittedName>
        <fullName evidence="1">17211_t:CDS:1</fullName>
    </submittedName>
</protein>
<keyword evidence="2" id="KW-1185">Reference proteome</keyword>
<feature type="non-terminal residue" evidence="1">
    <location>
        <position position="91"/>
    </location>
</feature>
<name>A0ACA9R705_9GLOM</name>
<proteinExistence type="predicted"/>
<feature type="non-terminal residue" evidence="1">
    <location>
        <position position="1"/>
    </location>
</feature>
<sequence length="91" mass="10223">GARKDPGLHIGDAGNNGCLYKRTSSFIHPMYFVCHDQENKKRKRANMRFGCPERPSSTQFYRSSYVSSIVRASSCHYLNGVVLSAKCKPAH</sequence>
<dbReference type="Proteomes" id="UP000789525">
    <property type="component" value="Unassembled WGS sequence"/>
</dbReference>
<gene>
    <name evidence="1" type="ORF">ACOLOM_LOCUS14261</name>
</gene>
<evidence type="ECO:0000313" key="1">
    <source>
        <dbReference type="EMBL" id="CAG8779546.1"/>
    </source>
</evidence>
<comment type="caution">
    <text evidence="1">The sequence shown here is derived from an EMBL/GenBank/DDBJ whole genome shotgun (WGS) entry which is preliminary data.</text>
</comment>
<reference evidence="1" key="1">
    <citation type="submission" date="2021-06" db="EMBL/GenBank/DDBJ databases">
        <authorList>
            <person name="Kallberg Y."/>
            <person name="Tangrot J."/>
            <person name="Rosling A."/>
        </authorList>
    </citation>
    <scope>NUCLEOTIDE SEQUENCE</scope>
    <source>
        <strain evidence="1">CL356</strain>
    </source>
</reference>
<organism evidence="1 2">
    <name type="scientific">Acaulospora colombiana</name>
    <dbReference type="NCBI Taxonomy" id="27376"/>
    <lineage>
        <taxon>Eukaryota</taxon>
        <taxon>Fungi</taxon>
        <taxon>Fungi incertae sedis</taxon>
        <taxon>Mucoromycota</taxon>
        <taxon>Glomeromycotina</taxon>
        <taxon>Glomeromycetes</taxon>
        <taxon>Diversisporales</taxon>
        <taxon>Acaulosporaceae</taxon>
        <taxon>Acaulospora</taxon>
    </lineage>
</organism>